<evidence type="ECO:0000313" key="2">
    <source>
        <dbReference type="Proteomes" id="UP001202328"/>
    </source>
</evidence>
<proteinExistence type="predicted"/>
<comment type="caution">
    <text evidence="1">The sequence shown here is derived from an EMBL/GenBank/DDBJ whole genome shotgun (WGS) entry which is preliminary data.</text>
</comment>
<evidence type="ECO:0000313" key="1">
    <source>
        <dbReference type="EMBL" id="KAI3953630.1"/>
    </source>
</evidence>
<organism evidence="1 2">
    <name type="scientific">Papaver atlanticum</name>
    <dbReference type="NCBI Taxonomy" id="357466"/>
    <lineage>
        <taxon>Eukaryota</taxon>
        <taxon>Viridiplantae</taxon>
        <taxon>Streptophyta</taxon>
        <taxon>Embryophyta</taxon>
        <taxon>Tracheophyta</taxon>
        <taxon>Spermatophyta</taxon>
        <taxon>Magnoliopsida</taxon>
        <taxon>Ranunculales</taxon>
        <taxon>Papaveraceae</taxon>
        <taxon>Papaveroideae</taxon>
        <taxon>Papaver</taxon>
    </lineage>
</organism>
<dbReference type="EMBL" id="JAJJMB010002020">
    <property type="protein sequence ID" value="KAI3953630.1"/>
    <property type="molecule type" value="Genomic_DNA"/>
</dbReference>
<protein>
    <submittedName>
        <fullName evidence="1">Uncharacterized protein</fullName>
    </submittedName>
</protein>
<accession>A0AAD4XUV9</accession>
<feature type="non-terminal residue" evidence="1">
    <location>
        <position position="49"/>
    </location>
</feature>
<sequence length="49" mass="5938">YSRWPYDPTSEYIIPPVWKRSGGRRKKRKRIESQSVVRVTVRCSKCHEM</sequence>
<name>A0AAD4XUV9_9MAGN</name>
<feature type="non-terminal residue" evidence="1">
    <location>
        <position position="1"/>
    </location>
</feature>
<gene>
    <name evidence="1" type="ORF">MKW98_017454</name>
</gene>
<dbReference type="AlphaFoldDB" id="A0AAD4XUV9"/>
<reference evidence="1" key="1">
    <citation type="submission" date="2022-04" db="EMBL/GenBank/DDBJ databases">
        <title>A functionally conserved STORR gene fusion in Papaver species that diverged 16.8 million years ago.</title>
        <authorList>
            <person name="Catania T."/>
        </authorList>
    </citation>
    <scope>NUCLEOTIDE SEQUENCE</scope>
    <source>
        <strain evidence="1">S-188037</strain>
    </source>
</reference>
<dbReference type="Proteomes" id="UP001202328">
    <property type="component" value="Unassembled WGS sequence"/>
</dbReference>
<keyword evidence="2" id="KW-1185">Reference proteome</keyword>